<accession>A0ABQ3V529</accession>
<proteinExistence type="predicted"/>
<dbReference type="RefSeq" id="WP_201375746.1">
    <property type="nucleotide sequence ID" value="NZ_BNJG01000003.1"/>
</dbReference>
<feature type="transmembrane region" description="Helical" evidence="1">
    <location>
        <begin position="44"/>
        <end position="64"/>
    </location>
</feature>
<evidence type="ECO:0000313" key="3">
    <source>
        <dbReference type="Proteomes" id="UP000654345"/>
    </source>
</evidence>
<comment type="caution">
    <text evidence="2">The sequence shown here is derived from an EMBL/GenBank/DDBJ whole genome shotgun (WGS) entry which is preliminary data.</text>
</comment>
<reference evidence="2 3" key="1">
    <citation type="journal article" date="2021" name="Int. J. Syst. Evol. Microbiol.">
        <title>Reticulibacter mediterranei gen. nov., sp. nov., within the new family Reticulibacteraceae fam. nov., and Ktedonospora formicarum gen. nov., sp. nov., Ktedonobacter robiniae sp. nov., Dictyobacter formicarum sp. nov. and Dictyobacter arantiisoli sp. nov., belonging to the class Ktedonobacteria.</title>
        <authorList>
            <person name="Yabe S."/>
            <person name="Zheng Y."/>
            <person name="Wang C.M."/>
            <person name="Sakai Y."/>
            <person name="Abe K."/>
            <person name="Yokota A."/>
            <person name="Donadio S."/>
            <person name="Cavaletti L."/>
            <person name="Monciardini P."/>
        </authorList>
    </citation>
    <scope>NUCLEOTIDE SEQUENCE [LARGE SCALE GENOMIC DNA]</scope>
    <source>
        <strain evidence="2 3">SOSP1-30</strain>
    </source>
</reference>
<organism evidence="2 3">
    <name type="scientific">Ktedonobacter robiniae</name>
    <dbReference type="NCBI Taxonomy" id="2778365"/>
    <lineage>
        <taxon>Bacteria</taxon>
        <taxon>Bacillati</taxon>
        <taxon>Chloroflexota</taxon>
        <taxon>Ktedonobacteria</taxon>
        <taxon>Ktedonobacterales</taxon>
        <taxon>Ktedonobacteraceae</taxon>
        <taxon>Ktedonobacter</taxon>
    </lineage>
</organism>
<feature type="transmembrane region" description="Helical" evidence="1">
    <location>
        <begin position="12"/>
        <end position="32"/>
    </location>
</feature>
<keyword evidence="3" id="KW-1185">Reference proteome</keyword>
<name>A0ABQ3V529_9CHLR</name>
<dbReference type="EMBL" id="BNJG01000003">
    <property type="protein sequence ID" value="GHO59575.1"/>
    <property type="molecule type" value="Genomic_DNA"/>
</dbReference>
<feature type="transmembrane region" description="Helical" evidence="1">
    <location>
        <begin position="111"/>
        <end position="134"/>
    </location>
</feature>
<evidence type="ECO:0000313" key="2">
    <source>
        <dbReference type="EMBL" id="GHO59575.1"/>
    </source>
</evidence>
<protein>
    <submittedName>
        <fullName evidence="2">Uncharacterized protein</fullName>
    </submittedName>
</protein>
<evidence type="ECO:0000256" key="1">
    <source>
        <dbReference type="SAM" id="Phobius"/>
    </source>
</evidence>
<keyword evidence="1" id="KW-0812">Transmembrane</keyword>
<dbReference type="Proteomes" id="UP000654345">
    <property type="component" value="Unassembled WGS sequence"/>
</dbReference>
<gene>
    <name evidence="2" type="ORF">KSB_80500</name>
</gene>
<keyword evidence="1" id="KW-1133">Transmembrane helix</keyword>
<feature type="transmembrane region" description="Helical" evidence="1">
    <location>
        <begin position="84"/>
        <end position="105"/>
    </location>
</feature>
<keyword evidence="1" id="KW-0472">Membrane</keyword>
<sequence>MRVVLTIARSIRDVYILIGVFATFLVALALHFTATWSTNVAQTWIAQPGHLIAVLIFIDGLFVCWQFTESIAQDRRDTRGWHRWATIVLVTGVLLAVIGVALALYATPITWSTLLFLMAASRLLFILIPFLLLAAQQTLEERLSANKHTI</sequence>